<dbReference type="Proteomes" id="UP000602076">
    <property type="component" value="Unassembled WGS sequence"/>
</dbReference>
<dbReference type="PANTHER" id="PTHR32309:SF13">
    <property type="entry name" value="FERRIC ENTEROBACTIN TRANSPORT PROTEIN FEPE"/>
    <property type="match status" value="1"/>
</dbReference>
<evidence type="ECO:0000256" key="3">
    <source>
        <dbReference type="ARBA" id="ARBA00022475"/>
    </source>
</evidence>
<evidence type="ECO:0000256" key="2">
    <source>
        <dbReference type="ARBA" id="ARBA00006683"/>
    </source>
</evidence>
<evidence type="ECO:0000256" key="1">
    <source>
        <dbReference type="ARBA" id="ARBA00004651"/>
    </source>
</evidence>
<keyword evidence="5 7" id="KW-1133">Transmembrane helix</keyword>
<dbReference type="GO" id="GO:0005886">
    <property type="term" value="C:plasma membrane"/>
    <property type="evidence" value="ECO:0007669"/>
    <property type="project" value="UniProtKB-SubCell"/>
</dbReference>
<evidence type="ECO:0000256" key="5">
    <source>
        <dbReference type="ARBA" id="ARBA00022989"/>
    </source>
</evidence>
<accession>A0A927CZM1</accession>
<dbReference type="RefSeq" id="WP_190997831.1">
    <property type="nucleotide sequence ID" value="NZ_JACXSI010000016.1"/>
</dbReference>
<feature type="domain" description="Polysaccharide chain length determinant N-terminal" evidence="8">
    <location>
        <begin position="4"/>
        <end position="93"/>
    </location>
</feature>
<feature type="transmembrane region" description="Helical" evidence="7">
    <location>
        <begin position="18"/>
        <end position="40"/>
    </location>
</feature>
<evidence type="ECO:0000256" key="4">
    <source>
        <dbReference type="ARBA" id="ARBA00022692"/>
    </source>
</evidence>
<proteinExistence type="inferred from homology"/>
<evidence type="ECO:0000256" key="6">
    <source>
        <dbReference type="ARBA" id="ARBA00023136"/>
    </source>
</evidence>
<keyword evidence="3" id="KW-1003">Cell membrane</keyword>
<dbReference type="GO" id="GO:0004713">
    <property type="term" value="F:protein tyrosine kinase activity"/>
    <property type="evidence" value="ECO:0007669"/>
    <property type="project" value="TreeGrafter"/>
</dbReference>
<organism evidence="9 10">
    <name type="scientific">Peribacillus faecalis</name>
    <dbReference type="NCBI Taxonomy" id="2772559"/>
    <lineage>
        <taxon>Bacteria</taxon>
        <taxon>Bacillati</taxon>
        <taxon>Bacillota</taxon>
        <taxon>Bacilli</taxon>
        <taxon>Bacillales</taxon>
        <taxon>Bacillaceae</taxon>
        <taxon>Peribacillus</taxon>
    </lineage>
</organism>
<comment type="caution">
    <text evidence="9">The sequence shown here is derived from an EMBL/GenBank/DDBJ whole genome shotgun (WGS) entry which is preliminary data.</text>
</comment>
<comment type="similarity">
    <text evidence="2">Belongs to the CpsC/CapA family.</text>
</comment>
<keyword evidence="10" id="KW-1185">Reference proteome</keyword>
<comment type="subcellular location">
    <subcellularLocation>
        <location evidence="1">Cell membrane</location>
        <topology evidence="1">Multi-pass membrane protein</topology>
    </subcellularLocation>
</comment>
<sequence length="245" mass="27518">MGETVTLKDLLLILKKRFWIIFSLTLLSIICCGIVTFFILKPVYQSSTQLLVNQTRNQEIQFNYSDIQTNLQLINTYNVIIKSPAILDLVREELQLKISTEELNEKITVESEQNSQVVTIFVKDNDPALAVNIANKTAEVFQREISAIMNVDNVTILAKAFLKDTPVPIQPQPKLYFSLAVIVGIMLGVAASLLIEFFDNTAKTEQDVEKHLDIPILGVVASIGKSEVKQRQKSVENQVKLRTGL</sequence>
<gene>
    <name evidence="9" type="ORF">IEO70_07890</name>
</gene>
<evidence type="ECO:0000313" key="10">
    <source>
        <dbReference type="Proteomes" id="UP000602076"/>
    </source>
</evidence>
<dbReference type="InterPro" id="IPR050445">
    <property type="entry name" value="Bact_polysacc_biosynth/exp"/>
</dbReference>
<dbReference type="AlphaFoldDB" id="A0A927CZM1"/>
<keyword evidence="4 7" id="KW-0812">Transmembrane</keyword>
<reference evidence="9" key="1">
    <citation type="submission" date="2020-09" db="EMBL/GenBank/DDBJ databases">
        <title>Bacillus faecalis sp. nov., a moderately halophilic bacterium isolated from cow faeces.</title>
        <authorList>
            <person name="Jiang L."/>
            <person name="Lee J."/>
        </authorList>
    </citation>
    <scope>NUCLEOTIDE SEQUENCE</scope>
    <source>
        <strain evidence="9">AGMB 02131</strain>
    </source>
</reference>
<dbReference type="Pfam" id="PF02706">
    <property type="entry name" value="Wzz"/>
    <property type="match status" value="1"/>
</dbReference>
<dbReference type="InterPro" id="IPR003856">
    <property type="entry name" value="LPS_length_determ_N"/>
</dbReference>
<evidence type="ECO:0000259" key="8">
    <source>
        <dbReference type="Pfam" id="PF02706"/>
    </source>
</evidence>
<evidence type="ECO:0000313" key="9">
    <source>
        <dbReference type="EMBL" id="MBD3108284.1"/>
    </source>
</evidence>
<name>A0A927CZM1_9BACI</name>
<dbReference type="PANTHER" id="PTHR32309">
    <property type="entry name" value="TYROSINE-PROTEIN KINASE"/>
    <property type="match status" value="1"/>
</dbReference>
<feature type="transmembrane region" description="Helical" evidence="7">
    <location>
        <begin position="175"/>
        <end position="195"/>
    </location>
</feature>
<dbReference type="EMBL" id="JACXSI010000016">
    <property type="protein sequence ID" value="MBD3108284.1"/>
    <property type="molecule type" value="Genomic_DNA"/>
</dbReference>
<keyword evidence="6 7" id="KW-0472">Membrane</keyword>
<evidence type="ECO:0000256" key="7">
    <source>
        <dbReference type="SAM" id="Phobius"/>
    </source>
</evidence>
<protein>
    <submittedName>
        <fullName evidence="9">Capsular biosynthesis protein</fullName>
    </submittedName>
</protein>